<keyword evidence="3" id="KW-0964">Secreted</keyword>
<dbReference type="GO" id="GO:0043657">
    <property type="term" value="C:host cell"/>
    <property type="evidence" value="ECO:0007669"/>
    <property type="project" value="UniProtKB-SubCell"/>
</dbReference>
<reference evidence="5" key="1">
    <citation type="submission" date="2023-04" db="EMBL/GenBank/DDBJ databases">
        <title>Phytophthora lilii NBRC 32176.</title>
        <authorList>
            <person name="Ichikawa N."/>
            <person name="Sato H."/>
            <person name="Tonouchi N."/>
        </authorList>
    </citation>
    <scope>NUCLEOTIDE SEQUENCE</scope>
    <source>
        <strain evidence="5">NBRC 32176</strain>
    </source>
</reference>
<gene>
    <name evidence="5" type="ORF">Plil01_000380100</name>
</gene>
<feature type="domain" description="Crinkler effector protein N-terminal" evidence="4">
    <location>
        <begin position="9"/>
        <end position="105"/>
    </location>
</feature>
<dbReference type="Proteomes" id="UP001165083">
    <property type="component" value="Unassembled WGS sequence"/>
</dbReference>
<dbReference type="InterPro" id="IPR045379">
    <property type="entry name" value="Crinkler_N"/>
</dbReference>
<evidence type="ECO:0000313" key="5">
    <source>
        <dbReference type="EMBL" id="GMF13316.1"/>
    </source>
</evidence>
<protein>
    <submittedName>
        <fullName evidence="5">Unnamed protein product</fullName>
    </submittedName>
</protein>
<evidence type="ECO:0000256" key="3">
    <source>
        <dbReference type="ARBA" id="ARBA00022525"/>
    </source>
</evidence>
<dbReference type="Pfam" id="PF20147">
    <property type="entry name" value="Crinkler"/>
    <property type="match status" value="1"/>
</dbReference>
<dbReference type="EMBL" id="BSXW01000152">
    <property type="protein sequence ID" value="GMF13316.1"/>
    <property type="molecule type" value="Genomic_DNA"/>
</dbReference>
<comment type="subcellular location">
    <subcellularLocation>
        <location evidence="1">Host cell</location>
    </subcellularLocation>
    <subcellularLocation>
        <location evidence="2">Secreted</location>
    </subcellularLocation>
</comment>
<evidence type="ECO:0000313" key="6">
    <source>
        <dbReference type="Proteomes" id="UP001165083"/>
    </source>
</evidence>
<evidence type="ECO:0000256" key="1">
    <source>
        <dbReference type="ARBA" id="ARBA00004340"/>
    </source>
</evidence>
<sequence>MINSTLTGTSQLVAFLKDEIKAKAPATVTCDARVLQLYVAKKNGHRWLPDDDPAAFGLNERNIHPAVQELIGGYEMNPTRTIKSCLFVDGGMPWPGPQQIHVLVKVQPARIRLWLVTATVKQALRTMGVRHKVYLLLKTYFGYYDPNIRTDGCVRDVLQFENELLEEGMTASSALCYQPIATKVEEVSRQQTDFCRIYLLDYDPEASSSPQRLQHAVYQKWT</sequence>
<keyword evidence="6" id="KW-1185">Reference proteome</keyword>
<dbReference type="GO" id="GO:0005576">
    <property type="term" value="C:extracellular region"/>
    <property type="evidence" value="ECO:0007669"/>
    <property type="project" value="UniProtKB-SubCell"/>
</dbReference>
<evidence type="ECO:0000259" key="4">
    <source>
        <dbReference type="Pfam" id="PF20147"/>
    </source>
</evidence>
<accession>A0A9W6THC0</accession>
<name>A0A9W6THC0_9STRA</name>
<proteinExistence type="predicted"/>
<dbReference type="AlphaFoldDB" id="A0A9W6THC0"/>
<evidence type="ECO:0000256" key="2">
    <source>
        <dbReference type="ARBA" id="ARBA00004613"/>
    </source>
</evidence>
<organism evidence="5 6">
    <name type="scientific">Phytophthora lilii</name>
    <dbReference type="NCBI Taxonomy" id="2077276"/>
    <lineage>
        <taxon>Eukaryota</taxon>
        <taxon>Sar</taxon>
        <taxon>Stramenopiles</taxon>
        <taxon>Oomycota</taxon>
        <taxon>Peronosporomycetes</taxon>
        <taxon>Peronosporales</taxon>
        <taxon>Peronosporaceae</taxon>
        <taxon>Phytophthora</taxon>
    </lineage>
</organism>
<comment type="caution">
    <text evidence="5">The sequence shown here is derived from an EMBL/GenBank/DDBJ whole genome shotgun (WGS) entry which is preliminary data.</text>
</comment>